<name>A0A8H7F0R5_AGABI</name>
<dbReference type="EMBL" id="JABXXO010000009">
    <property type="protein sequence ID" value="KAF7771115.1"/>
    <property type="molecule type" value="Genomic_DNA"/>
</dbReference>
<organism evidence="2 3">
    <name type="scientific">Agaricus bisporus var. burnettii</name>
    <dbReference type="NCBI Taxonomy" id="192524"/>
    <lineage>
        <taxon>Eukaryota</taxon>
        <taxon>Fungi</taxon>
        <taxon>Dikarya</taxon>
        <taxon>Basidiomycota</taxon>
        <taxon>Agaricomycotina</taxon>
        <taxon>Agaricomycetes</taxon>
        <taxon>Agaricomycetidae</taxon>
        <taxon>Agaricales</taxon>
        <taxon>Agaricineae</taxon>
        <taxon>Agaricaceae</taxon>
        <taxon>Agaricus</taxon>
    </lineage>
</organism>
<dbReference type="InterPro" id="IPR032675">
    <property type="entry name" value="LRR_dom_sf"/>
</dbReference>
<proteinExistence type="predicted"/>
<evidence type="ECO:0000313" key="3">
    <source>
        <dbReference type="Proteomes" id="UP000629468"/>
    </source>
</evidence>
<comment type="caution">
    <text evidence="2">The sequence shown here is derived from an EMBL/GenBank/DDBJ whole genome shotgun (WGS) entry which is preliminary data.</text>
</comment>
<dbReference type="Proteomes" id="UP000629468">
    <property type="component" value="Unassembled WGS sequence"/>
</dbReference>
<evidence type="ECO:0000313" key="2">
    <source>
        <dbReference type="EMBL" id="KAF7771115.1"/>
    </source>
</evidence>
<sequence length="504" mass="56830">MPLRNMFFLQTIPADIWITIFECIEEPAHLAHVVLVCSKFKLLATKILLKNLVWTKDEPTRRNLADWDSLHSDLRCLPRRLKLGVSFEGITISGIEPVQLTALNALYNDVVQQISKFSMLEELVFSRTIISPVIYQLIASLPKLRILDFSSCTFLNQDPHGLVALPETEHTSNITHLVLQNNTPPRDQTGGDISDHPLHRLVGHSLRSLSITWSPTSSLLFGTQRWRLPRLAELCLHVTLLTRDLMDSAVEFVNNCTAGPDVFLRVNKHNIPDNQISSTNVPMPGLKSFWGPLPVVGMFAGASSEVEHVTVTESLEITHLLAGLERLSRNIRTLDLQLRKYDNEVLFAVRQLFPCIESVSVKFGKGNLPENIMVMLGSDILPDLKLLRSLRLAMDVNCIPPQPPADYNAYFLMHALNQPAPEEENIGPGDATSTLFDPADLKDYLVGWNRYCPMLRTVQLTSVAVWHRRFEGDPWIEKTIEPAPSTRNTSSRQNIRRSSDLMIT</sequence>
<dbReference type="Gene3D" id="3.80.10.10">
    <property type="entry name" value="Ribonuclease Inhibitor"/>
    <property type="match status" value="1"/>
</dbReference>
<evidence type="ECO:0008006" key="4">
    <source>
        <dbReference type="Google" id="ProtNLM"/>
    </source>
</evidence>
<reference evidence="2 3" key="1">
    <citation type="journal article" name="Sci. Rep.">
        <title>Telomere-to-telomere assembled and centromere annotated genomes of the two main subspecies of the button mushroom Agaricus bisporus reveal especially polymorphic chromosome ends.</title>
        <authorList>
            <person name="Sonnenberg A.S.M."/>
            <person name="Sedaghat-Telgerd N."/>
            <person name="Lavrijssen B."/>
            <person name="Ohm R.A."/>
            <person name="Hendrickx P.M."/>
            <person name="Scholtmeijer K."/>
            <person name="Baars J.J.P."/>
            <person name="van Peer A."/>
        </authorList>
    </citation>
    <scope>NUCLEOTIDE SEQUENCE [LARGE SCALE GENOMIC DNA]</scope>
    <source>
        <strain evidence="2 3">H119_p4</strain>
    </source>
</reference>
<accession>A0A8H7F0R5</accession>
<evidence type="ECO:0000256" key="1">
    <source>
        <dbReference type="SAM" id="MobiDB-lite"/>
    </source>
</evidence>
<feature type="region of interest" description="Disordered" evidence="1">
    <location>
        <begin position="481"/>
        <end position="504"/>
    </location>
</feature>
<dbReference type="AlphaFoldDB" id="A0A8H7F0R5"/>
<gene>
    <name evidence="2" type="ORF">Agabi119p4_7089</name>
</gene>
<protein>
    <recommendedName>
        <fullName evidence="4">F-box domain-containing protein</fullName>
    </recommendedName>
</protein>
<dbReference type="SUPFAM" id="SSF52047">
    <property type="entry name" value="RNI-like"/>
    <property type="match status" value="1"/>
</dbReference>